<dbReference type="STRING" id="1165094.RINTHH_13830"/>
<dbReference type="GO" id="GO:0016757">
    <property type="term" value="F:glycosyltransferase activity"/>
    <property type="evidence" value="ECO:0007669"/>
    <property type="project" value="InterPro"/>
</dbReference>
<dbReference type="Pfam" id="PF13439">
    <property type="entry name" value="Glyco_transf_4"/>
    <property type="match status" value="1"/>
</dbReference>
<reference evidence="5" key="2">
    <citation type="submission" date="2016-01" db="EMBL/GenBank/DDBJ databases">
        <title>Diatom-associated endosymboitic cyanobacterium lacks core nitrogen metabolism enzymes.</title>
        <authorList>
            <person name="Hilton J.A."/>
            <person name="Foster R.A."/>
            <person name="Tripp H.J."/>
            <person name="Carter B.J."/>
            <person name="Zehr J.P."/>
            <person name="Villareal T.A."/>
        </authorList>
    </citation>
    <scope>NUCLEOTIDE SEQUENCE [LARGE SCALE GENOMIC DNA]</scope>
    <source>
        <strain evidence="5">HH01</strain>
    </source>
</reference>
<dbReference type="AlphaFoldDB" id="M1X0J2"/>
<sequence>MHFALYSFPILDLLPKEIPITFNFHGPWAYESYTEGGSKISIYIKKILVEKRVYQRCNRFIVLSQAFSNILHQKYQIQKDKIHVIPGGVNIDKFQPDLSRLQAREKLGWYLDRPILFTSRRLIYRVGVDKLLTALAIIKPKVPEIWLGVAGSGNLKSALQKQVLELGLNHNVKFLGFLPDNQLSLAYQAADFTIFPSQSFEGFCLAILESLACGTPVICTPIGGMPEILKSFSPDLITASSTAKDIANKLLQIFLGEISIPSRKSCRQYAVDKFDWCKIAKQVRKVILSD</sequence>
<feature type="domain" description="Glycosyltransferase subfamily 4-like N-terminal" evidence="3">
    <location>
        <begin position="11"/>
        <end position="92"/>
    </location>
</feature>
<dbReference type="Pfam" id="PF00534">
    <property type="entry name" value="Glycos_transf_1"/>
    <property type="match status" value="1"/>
</dbReference>
<comment type="caution">
    <text evidence="4">The sequence shown here is derived from an EMBL/GenBank/DDBJ whole genome shotgun (WGS) entry which is preliminary data.</text>
</comment>
<proteinExistence type="predicted"/>
<dbReference type="Proteomes" id="UP000053051">
    <property type="component" value="Unassembled WGS sequence"/>
</dbReference>
<dbReference type="SUPFAM" id="SSF53756">
    <property type="entry name" value="UDP-Glycosyltransferase/glycogen phosphorylase"/>
    <property type="match status" value="1"/>
</dbReference>
<feature type="domain" description="Glycosyl transferase family 1" evidence="2">
    <location>
        <begin position="102"/>
        <end position="270"/>
    </location>
</feature>
<protein>
    <submittedName>
        <fullName evidence="4">Glycosyltransferase</fullName>
    </submittedName>
</protein>
<keyword evidence="5" id="KW-1185">Reference proteome</keyword>
<dbReference type="GO" id="GO:0009103">
    <property type="term" value="P:lipopolysaccharide biosynthetic process"/>
    <property type="evidence" value="ECO:0007669"/>
    <property type="project" value="TreeGrafter"/>
</dbReference>
<dbReference type="EMBL" id="CAIY01000045">
    <property type="protein sequence ID" value="CCH67538.1"/>
    <property type="molecule type" value="Genomic_DNA"/>
</dbReference>
<accession>M1X0J2</accession>
<dbReference type="PANTHER" id="PTHR46401:SF2">
    <property type="entry name" value="GLYCOSYLTRANSFERASE WBBK-RELATED"/>
    <property type="match status" value="1"/>
</dbReference>
<keyword evidence="1 4" id="KW-0808">Transferase</keyword>
<dbReference type="InterPro" id="IPR001296">
    <property type="entry name" value="Glyco_trans_1"/>
</dbReference>
<evidence type="ECO:0000313" key="5">
    <source>
        <dbReference type="Proteomes" id="UP000053051"/>
    </source>
</evidence>
<organism evidence="4 5">
    <name type="scientific">Richelia intracellularis HH01</name>
    <dbReference type="NCBI Taxonomy" id="1165094"/>
    <lineage>
        <taxon>Bacteria</taxon>
        <taxon>Bacillati</taxon>
        <taxon>Cyanobacteriota</taxon>
        <taxon>Cyanophyceae</taxon>
        <taxon>Nostocales</taxon>
        <taxon>Nostocaceae</taxon>
        <taxon>Richelia</taxon>
    </lineage>
</organism>
<reference evidence="4 5" key="1">
    <citation type="submission" date="2012-05" db="EMBL/GenBank/DDBJ databases">
        <authorList>
            <person name="Hilton J."/>
        </authorList>
    </citation>
    <scope>NUCLEOTIDE SEQUENCE [LARGE SCALE GENOMIC DNA]</scope>
    <source>
        <strain evidence="4 5">HH01</strain>
    </source>
</reference>
<evidence type="ECO:0000313" key="4">
    <source>
        <dbReference type="EMBL" id="CCH67538.1"/>
    </source>
</evidence>
<evidence type="ECO:0000256" key="1">
    <source>
        <dbReference type="ARBA" id="ARBA00022679"/>
    </source>
</evidence>
<evidence type="ECO:0000259" key="2">
    <source>
        <dbReference type="Pfam" id="PF00534"/>
    </source>
</evidence>
<evidence type="ECO:0000259" key="3">
    <source>
        <dbReference type="Pfam" id="PF13439"/>
    </source>
</evidence>
<dbReference type="InterPro" id="IPR028098">
    <property type="entry name" value="Glyco_trans_4-like_N"/>
</dbReference>
<dbReference type="PANTHER" id="PTHR46401">
    <property type="entry name" value="GLYCOSYLTRANSFERASE WBBK-RELATED"/>
    <property type="match status" value="1"/>
</dbReference>
<dbReference type="CDD" id="cd03801">
    <property type="entry name" value="GT4_PimA-like"/>
    <property type="match status" value="1"/>
</dbReference>
<dbReference type="Gene3D" id="3.40.50.2000">
    <property type="entry name" value="Glycogen Phosphorylase B"/>
    <property type="match status" value="2"/>
</dbReference>
<name>M1X0J2_9NOST</name>
<gene>
    <name evidence="4" type="ORF">RINTHH_13830</name>
</gene>